<comment type="subcellular location">
    <subcellularLocation>
        <location evidence="1">Cell membrane</location>
        <topology evidence="1">Multi-pass membrane protein</topology>
    </subcellularLocation>
</comment>
<evidence type="ECO:0000256" key="7">
    <source>
        <dbReference type="SAM" id="MobiDB-lite"/>
    </source>
</evidence>
<evidence type="ECO:0000256" key="1">
    <source>
        <dbReference type="ARBA" id="ARBA00004651"/>
    </source>
</evidence>
<dbReference type="RefSeq" id="WP_343046733.1">
    <property type="nucleotide sequence ID" value="NZ_JACBZY010000001.1"/>
</dbReference>
<evidence type="ECO:0000313" key="12">
    <source>
        <dbReference type="Proteomes" id="UP000553888"/>
    </source>
</evidence>
<evidence type="ECO:0000259" key="9">
    <source>
        <dbReference type="Pfam" id="PF00924"/>
    </source>
</evidence>
<comment type="similarity">
    <text evidence="2">Belongs to the MscS (TC 1.A.23) family.</text>
</comment>
<reference evidence="11 12" key="1">
    <citation type="submission" date="2020-07" db="EMBL/GenBank/DDBJ databases">
        <title>Sequencing the genomes of 1000 actinobacteria strains.</title>
        <authorList>
            <person name="Klenk H.-P."/>
        </authorList>
    </citation>
    <scope>NUCLEOTIDE SEQUENCE [LARGE SCALE GENOMIC DNA]</scope>
    <source>
        <strain evidence="11 12">DSM 23141</strain>
    </source>
</reference>
<dbReference type="SUPFAM" id="SSF50182">
    <property type="entry name" value="Sm-like ribonucleoproteins"/>
    <property type="match status" value="1"/>
</dbReference>
<organism evidence="11 12">
    <name type="scientific">Schumannella luteola</name>
    <dbReference type="NCBI Taxonomy" id="472059"/>
    <lineage>
        <taxon>Bacteria</taxon>
        <taxon>Bacillati</taxon>
        <taxon>Actinomycetota</taxon>
        <taxon>Actinomycetes</taxon>
        <taxon>Micrococcales</taxon>
        <taxon>Microbacteriaceae</taxon>
        <taxon>Schumannella</taxon>
    </lineage>
</organism>
<evidence type="ECO:0000256" key="4">
    <source>
        <dbReference type="ARBA" id="ARBA00022692"/>
    </source>
</evidence>
<dbReference type="GO" id="GO:0005886">
    <property type="term" value="C:plasma membrane"/>
    <property type="evidence" value="ECO:0007669"/>
    <property type="project" value="UniProtKB-SubCell"/>
</dbReference>
<evidence type="ECO:0000256" key="3">
    <source>
        <dbReference type="ARBA" id="ARBA00022475"/>
    </source>
</evidence>
<feature type="region of interest" description="Disordered" evidence="7">
    <location>
        <begin position="311"/>
        <end position="405"/>
    </location>
</feature>
<evidence type="ECO:0000259" key="10">
    <source>
        <dbReference type="Pfam" id="PF21082"/>
    </source>
</evidence>
<keyword evidence="6 8" id="KW-0472">Membrane</keyword>
<dbReference type="InterPro" id="IPR011066">
    <property type="entry name" value="MscS_channel_C_sf"/>
</dbReference>
<dbReference type="PANTHER" id="PTHR30460">
    <property type="entry name" value="MODERATE CONDUCTANCE MECHANOSENSITIVE CHANNEL YBIO"/>
    <property type="match status" value="1"/>
</dbReference>
<feature type="transmembrane region" description="Helical" evidence="8">
    <location>
        <begin position="92"/>
        <end position="113"/>
    </location>
</feature>
<feature type="compositionally biased region" description="Low complexity" evidence="7">
    <location>
        <begin position="323"/>
        <end position="337"/>
    </location>
</feature>
<dbReference type="Gene3D" id="2.30.30.60">
    <property type="match status" value="1"/>
</dbReference>
<dbReference type="FunFam" id="2.30.30.60:FF:000001">
    <property type="entry name" value="MscS Mechanosensitive ion channel"/>
    <property type="match status" value="1"/>
</dbReference>
<proteinExistence type="inferred from homology"/>
<dbReference type="GO" id="GO:0008381">
    <property type="term" value="F:mechanosensitive monoatomic ion channel activity"/>
    <property type="evidence" value="ECO:0007669"/>
    <property type="project" value="InterPro"/>
</dbReference>
<evidence type="ECO:0000256" key="2">
    <source>
        <dbReference type="ARBA" id="ARBA00008017"/>
    </source>
</evidence>
<feature type="domain" description="Mechanosensitive ion channel MscS" evidence="9">
    <location>
        <begin position="138"/>
        <end position="202"/>
    </location>
</feature>
<dbReference type="AlphaFoldDB" id="A0A852YGM3"/>
<dbReference type="Pfam" id="PF21082">
    <property type="entry name" value="MS_channel_3rd"/>
    <property type="match status" value="1"/>
</dbReference>
<keyword evidence="12" id="KW-1185">Reference proteome</keyword>
<dbReference type="EMBL" id="JACBZY010000001">
    <property type="protein sequence ID" value="NYH00441.1"/>
    <property type="molecule type" value="Genomic_DNA"/>
</dbReference>
<protein>
    <submittedName>
        <fullName evidence="11">Small conductance mechanosensitive channel</fullName>
    </submittedName>
</protein>
<comment type="caution">
    <text evidence="11">The sequence shown here is derived from an EMBL/GenBank/DDBJ whole genome shotgun (WGS) entry which is preliminary data.</text>
</comment>
<dbReference type="InterPro" id="IPR023408">
    <property type="entry name" value="MscS_beta-dom_sf"/>
</dbReference>
<dbReference type="InterPro" id="IPR006685">
    <property type="entry name" value="MscS_channel_2nd"/>
</dbReference>
<keyword evidence="3" id="KW-1003">Cell membrane</keyword>
<dbReference type="SUPFAM" id="SSF82689">
    <property type="entry name" value="Mechanosensitive channel protein MscS (YggB), C-terminal domain"/>
    <property type="match status" value="1"/>
</dbReference>
<evidence type="ECO:0000313" key="11">
    <source>
        <dbReference type="EMBL" id="NYH00441.1"/>
    </source>
</evidence>
<dbReference type="InterPro" id="IPR010920">
    <property type="entry name" value="LSM_dom_sf"/>
</dbReference>
<keyword evidence="4 8" id="KW-0812">Transmembrane</keyword>
<dbReference type="PANTHER" id="PTHR30460:SF0">
    <property type="entry name" value="MODERATE CONDUCTANCE MECHANOSENSITIVE CHANNEL YBIO"/>
    <property type="match status" value="1"/>
</dbReference>
<evidence type="ECO:0000256" key="5">
    <source>
        <dbReference type="ARBA" id="ARBA00022989"/>
    </source>
</evidence>
<feature type="compositionally biased region" description="Low complexity" evidence="7">
    <location>
        <begin position="373"/>
        <end position="388"/>
    </location>
</feature>
<accession>A0A852YGM3</accession>
<gene>
    <name evidence="11" type="ORF">BJ979_003066</name>
</gene>
<feature type="transmembrane region" description="Helical" evidence="8">
    <location>
        <begin position="119"/>
        <end position="140"/>
    </location>
</feature>
<dbReference type="Gene3D" id="1.10.287.1260">
    <property type="match status" value="1"/>
</dbReference>
<dbReference type="Pfam" id="PF00924">
    <property type="entry name" value="MS_channel_2nd"/>
    <property type="match status" value="1"/>
</dbReference>
<feature type="domain" description="Mechanosensitive ion channel MscS C-terminal" evidence="10">
    <location>
        <begin position="211"/>
        <end position="295"/>
    </location>
</feature>
<keyword evidence="5 8" id="KW-1133">Transmembrane helix</keyword>
<feature type="transmembrane region" description="Helical" evidence="8">
    <location>
        <begin position="27"/>
        <end position="51"/>
    </location>
</feature>
<dbReference type="InterPro" id="IPR045276">
    <property type="entry name" value="YbiO_bact"/>
</dbReference>
<evidence type="ECO:0000256" key="8">
    <source>
        <dbReference type="SAM" id="Phobius"/>
    </source>
</evidence>
<name>A0A852YGM3_9MICO</name>
<dbReference type="InterPro" id="IPR049278">
    <property type="entry name" value="MS_channel_C"/>
</dbReference>
<dbReference type="Proteomes" id="UP000553888">
    <property type="component" value="Unassembled WGS sequence"/>
</dbReference>
<evidence type="ECO:0000256" key="6">
    <source>
        <dbReference type="ARBA" id="ARBA00023136"/>
    </source>
</evidence>
<dbReference type="Gene3D" id="3.30.70.100">
    <property type="match status" value="1"/>
</dbReference>
<sequence length="405" mass="43027">MTTDWDWTAFWADPWPQLGNFLVHKPLSVLIIVVVAVLLRLVATFIIKRVVNQIVNGVKKKQNVTDTAALGIAVSPLAAVRTVQRTRAIGSVLTNVVTAGIVIVAAILVVNTLNENATAAFSLITAALGAGLGFGAQNIVKDVLNGLFMVIEDQLGVGDVVDLGPATGVVEAVGIRVTQIRDVNGMLWYVRNGEILRVGNVSQGWSRVILDLAIPYEADVPLVQEALLDTAVHMQQEPKWKRLFLEKPEMWGIESISAEAVVLRLVAKTRPGSKEDVARELRLRLKRTLDEMDVRTPSLNAITLSGMEGAASIRGANPPKTAPLPTQATPTQKPATANPRRGAKPVVDAAGRDADGETGSADSADETGAPRDTASGTPASGASGAPTSPRIPRTPRAPRSPEKDD</sequence>